<dbReference type="PROSITE" id="PS51257">
    <property type="entry name" value="PROKAR_LIPOPROTEIN"/>
    <property type="match status" value="1"/>
</dbReference>
<name>A0ABT1TA13_9SPHI</name>
<evidence type="ECO:0000313" key="4">
    <source>
        <dbReference type="Proteomes" id="UP001204376"/>
    </source>
</evidence>
<keyword evidence="4" id="KW-1185">Reference proteome</keyword>
<evidence type="ECO:0000313" key="3">
    <source>
        <dbReference type="EMBL" id="MCQ6961303.1"/>
    </source>
</evidence>
<sequence length="81" mass="8378">MKKPFVYLFILMAITVVACKGNKPGSDSDTSADSGQTHVGNESPADSAKYQTTPTETGGKDTSGNGSGNTNAPKDTLRTNP</sequence>
<feature type="compositionally biased region" description="Polar residues" evidence="1">
    <location>
        <begin position="49"/>
        <end position="81"/>
    </location>
</feature>
<organism evidence="3 4">
    <name type="scientific">Mucilaginibacter aquariorum</name>
    <dbReference type="NCBI Taxonomy" id="2967225"/>
    <lineage>
        <taxon>Bacteria</taxon>
        <taxon>Pseudomonadati</taxon>
        <taxon>Bacteroidota</taxon>
        <taxon>Sphingobacteriia</taxon>
        <taxon>Sphingobacteriales</taxon>
        <taxon>Sphingobacteriaceae</taxon>
        <taxon>Mucilaginibacter</taxon>
    </lineage>
</organism>
<evidence type="ECO:0000256" key="1">
    <source>
        <dbReference type="SAM" id="MobiDB-lite"/>
    </source>
</evidence>
<comment type="caution">
    <text evidence="3">The sequence shown here is derived from an EMBL/GenBank/DDBJ whole genome shotgun (WGS) entry which is preliminary data.</text>
</comment>
<keyword evidence="2" id="KW-0732">Signal</keyword>
<reference evidence="3 4" key="1">
    <citation type="submission" date="2022-07" db="EMBL/GenBank/DDBJ databases">
        <title>Mucilaginibacter sp. JC4.</title>
        <authorList>
            <person name="Le V."/>
            <person name="Ko S.-R."/>
            <person name="Ahn C.-Y."/>
            <person name="Oh H.-M."/>
        </authorList>
    </citation>
    <scope>NUCLEOTIDE SEQUENCE [LARGE SCALE GENOMIC DNA]</scope>
    <source>
        <strain evidence="3 4">JC4</strain>
    </source>
</reference>
<dbReference type="Proteomes" id="UP001204376">
    <property type="component" value="Unassembled WGS sequence"/>
</dbReference>
<feature type="compositionally biased region" description="Polar residues" evidence="1">
    <location>
        <begin position="25"/>
        <end position="40"/>
    </location>
</feature>
<evidence type="ECO:0000256" key="2">
    <source>
        <dbReference type="SAM" id="SignalP"/>
    </source>
</evidence>
<accession>A0ABT1TA13</accession>
<proteinExistence type="predicted"/>
<protein>
    <submittedName>
        <fullName evidence="3">Uncharacterized protein</fullName>
    </submittedName>
</protein>
<gene>
    <name evidence="3" type="ORF">NPE20_25245</name>
</gene>
<dbReference type="EMBL" id="JANHOH010000013">
    <property type="protein sequence ID" value="MCQ6961303.1"/>
    <property type="molecule type" value="Genomic_DNA"/>
</dbReference>
<feature type="signal peptide" evidence="2">
    <location>
        <begin position="1"/>
        <end position="18"/>
    </location>
</feature>
<feature type="chain" id="PRO_5045484554" evidence="2">
    <location>
        <begin position="19"/>
        <end position="81"/>
    </location>
</feature>
<feature type="region of interest" description="Disordered" evidence="1">
    <location>
        <begin position="20"/>
        <end position="81"/>
    </location>
</feature>
<dbReference type="RefSeq" id="WP_256541472.1">
    <property type="nucleotide sequence ID" value="NZ_JANHOH010000013.1"/>
</dbReference>